<dbReference type="Pfam" id="PF07898">
    <property type="entry name" value="DUF1676"/>
    <property type="match status" value="1"/>
</dbReference>
<reference evidence="2" key="1">
    <citation type="submission" date="2020-08" db="EMBL/GenBank/DDBJ databases">
        <title>Genome sequencing and assembly of the red palm weevil Rhynchophorus ferrugineus.</title>
        <authorList>
            <person name="Dias G.B."/>
            <person name="Bergman C.M."/>
            <person name="Manee M."/>
        </authorList>
    </citation>
    <scope>NUCLEOTIDE SEQUENCE</scope>
    <source>
        <strain evidence="2">AA-2017</strain>
        <tissue evidence="2">Whole larva</tissue>
    </source>
</reference>
<dbReference type="Proteomes" id="UP000625711">
    <property type="component" value="Unassembled WGS sequence"/>
</dbReference>
<evidence type="ECO:0000313" key="2">
    <source>
        <dbReference type="EMBL" id="KAF7274069.1"/>
    </source>
</evidence>
<feature type="chain" id="PRO_5032370626" evidence="1">
    <location>
        <begin position="22"/>
        <end position="239"/>
    </location>
</feature>
<dbReference type="InterPro" id="IPR012464">
    <property type="entry name" value="DUF1676"/>
</dbReference>
<dbReference type="OrthoDB" id="7475263at2759"/>
<comment type="caution">
    <text evidence="2">The sequence shown here is derived from an EMBL/GenBank/DDBJ whole genome shotgun (WGS) entry which is preliminary data.</text>
</comment>
<dbReference type="EMBL" id="JAACXV010013105">
    <property type="protein sequence ID" value="KAF7274069.1"/>
    <property type="molecule type" value="Genomic_DNA"/>
</dbReference>
<evidence type="ECO:0000313" key="3">
    <source>
        <dbReference type="Proteomes" id="UP000625711"/>
    </source>
</evidence>
<evidence type="ECO:0000256" key="1">
    <source>
        <dbReference type="SAM" id="SignalP"/>
    </source>
</evidence>
<keyword evidence="1" id="KW-0732">Signal</keyword>
<name>A0A834I6V3_RHYFE</name>
<dbReference type="AlphaFoldDB" id="A0A834I6V3"/>
<organism evidence="2 3">
    <name type="scientific">Rhynchophorus ferrugineus</name>
    <name type="common">Red palm weevil</name>
    <name type="synonym">Curculio ferrugineus</name>
    <dbReference type="NCBI Taxonomy" id="354439"/>
    <lineage>
        <taxon>Eukaryota</taxon>
        <taxon>Metazoa</taxon>
        <taxon>Ecdysozoa</taxon>
        <taxon>Arthropoda</taxon>
        <taxon>Hexapoda</taxon>
        <taxon>Insecta</taxon>
        <taxon>Pterygota</taxon>
        <taxon>Neoptera</taxon>
        <taxon>Endopterygota</taxon>
        <taxon>Coleoptera</taxon>
        <taxon>Polyphaga</taxon>
        <taxon>Cucujiformia</taxon>
        <taxon>Curculionidae</taxon>
        <taxon>Dryophthorinae</taxon>
        <taxon>Rhynchophorus</taxon>
    </lineage>
</organism>
<keyword evidence="3" id="KW-1185">Reference proteome</keyword>
<gene>
    <name evidence="2" type="ORF">GWI33_013246</name>
</gene>
<sequence length="239" mass="28333">MLINLFIEFLVLTFLLWNVRADEYTNHLQKYCKKTRKPFFCVKYRILKIIDDFEYESPDSETVRLVKIEPKVDDTYDLAAPRYLETDTELEKVIKFFQRKLVRFANTHGFQFRLPEGVEIISSRGVNNSNIVRQEISTDSSRKKPHFGHLKPQDKKLLEYVIPVILLIQLYLVKMGFHTLLFGLVVLKTLLVKAAFWLPYLAYQVKSSCLREGLLKEIWNGFWKRQMNLDSNQQYSKNL</sequence>
<feature type="signal peptide" evidence="1">
    <location>
        <begin position="1"/>
        <end position="21"/>
    </location>
</feature>
<accession>A0A834I6V3</accession>
<protein>
    <submittedName>
        <fullName evidence="2">Uncharacterized protein</fullName>
    </submittedName>
</protein>
<proteinExistence type="predicted"/>